<dbReference type="PRINTS" id="PR00033">
    <property type="entry name" value="HTHASNC"/>
</dbReference>
<dbReference type="PANTHER" id="PTHR30154:SF34">
    <property type="entry name" value="TRANSCRIPTIONAL REGULATOR AZLB"/>
    <property type="match status" value="1"/>
</dbReference>
<dbReference type="GO" id="GO:0043565">
    <property type="term" value="F:sequence-specific DNA binding"/>
    <property type="evidence" value="ECO:0007669"/>
    <property type="project" value="InterPro"/>
</dbReference>
<evidence type="ECO:0000313" key="6">
    <source>
        <dbReference type="Proteomes" id="UP000320513"/>
    </source>
</evidence>
<dbReference type="InterPro" id="IPR036388">
    <property type="entry name" value="WH-like_DNA-bd_sf"/>
</dbReference>
<keyword evidence="3" id="KW-0804">Transcription</keyword>
<gene>
    <name evidence="5" type="ORF">FPZ47_20045</name>
</gene>
<dbReference type="InterPro" id="IPR019887">
    <property type="entry name" value="Tscrpt_reg_AsnC/Lrp_C"/>
</dbReference>
<comment type="caution">
    <text evidence="5">The sequence shown here is derived from an EMBL/GenBank/DDBJ whole genome shotgun (WGS) entry which is preliminary data.</text>
</comment>
<dbReference type="SUPFAM" id="SSF54909">
    <property type="entry name" value="Dimeric alpha+beta barrel"/>
    <property type="match status" value="1"/>
</dbReference>
<dbReference type="InterPro" id="IPR036390">
    <property type="entry name" value="WH_DNA-bd_sf"/>
</dbReference>
<dbReference type="GO" id="GO:0005829">
    <property type="term" value="C:cytosol"/>
    <property type="evidence" value="ECO:0007669"/>
    <property type="project" value="TreeGrafter"/>
</dbReference>
<sequence length="395" mass="43273">MQSFGQAAADSAAAAGDQDGVARQVHAVQADSASVETTITSSRLGRSPHIGGIRRILFLVIDDLDAQILHALQLAPRVSFRRVAGVVEATEQTVARRYHRLRRDGVVRVVGLENRWADGEASWVCRMRAAPDRISQLADALVRRRDVSHANVLAGWTDLVCVVRAPLGDTREDLLPRLLPRTTSVTDITIDLLLHSFGHPATAPWTGYGHTLSDRQAEEILAERTGPVSCAQRFSLTAEDRHILEALAEDGRTPQSRLAARTGWSVSRVGRRIAALEACGALLYDVDVLPERLGNQLSAMLWLTVAPRDLHRVGELIAAHDHIAFAGAVSGTKNLMAIAICRDTDDLYRYLSEQLGQIEAILGYEVNIRTQRLKQHGSLVAHGRLINPRPARTAR</sequence>
<dbReference type="EMBL" id="VMQU01000100">
    <property type="protein sequence ID" value="TVS85354.1"/>
    <property type="molecule type" value="Genomic_DNA"/>
</dbReference>
<accession>A0A557XI83</accession>
<dbReference type="SMART" id="SM00344">
    <property type="entry name" value="HTH_ASNC"/>
    <property type="match status" value="2"/>
</dbReference>
<dbReference type="OrthoDB" id="3453230at2"/>
<dbReference type="Gene3D" id="1.10.10.10">
    <property type="entry name" value="Winged helix-like DNA-binding domain superfamily/Winged helix DNA-binding domain"/>
    <property type="match status" value="2"/>
</dbReference>
<evidence type="ECO:0000313" key="5">
    <source>
        <dbReference type="EMBL" id="TVS85354.1"/>
    </source>
</evidence>
<evidence type="ECO:0000256" key="2">
    <source>
        <dbReference type="ARBA" id="ARBA00023125"/>
    </source>
</evidence>
<evidence type="ECO:0000256" key="3">
    <source>
        <dbReference type="ARBA" id="ARBA00023163"/>
    </source>
</evidence>
<proteinExistence type="predicted"/>
<dbReference type="InterPro" id="IPR000485">
    <property type="entry name" value="AsnC-type_HTH_dom"/>
</dbReference>
<evidence type="ECO:0000259" key="4">
    <source>
        <dbReference type="PROSITE" id="PS50956"/>
    </source>
</evidence>
<feature type="domain" description="HTH asnC-type" evidence="4">
    <location>
        <begin position="236"/>
        <end position="296"/>
    </location>
</feature>
<dbReference type="PANTHER" id="PTHR30154">
    <property type="entry name" value="LEUCINE-RESPONSIVE REGULATORY PROTEIN"/>
    <property type="match status" value="1"/>
</dbReference>
<name>A0A557XI83_9MYCO</name>
<evidence type="ECO:0000256" key="1">
    <source>
        <dbReference type="ARBA" id="ARBA00023015"/>
    </source>
</evidence>
<protein>
    <submittedName>
        <fullName evidence="5">Lrp/AsnC family transcriptional regulator</fullName>
    </submittedName>
</protein>
<keyword evidence="6" id="KW-1185">Reference proteome</keyword>
<keyword evidence="2" id="KW-0238">DNA-binding</keyword>
<dbReference type="InterPro" id="IPR019888">
    <property type="entry name" value="Tscrpt_reg_AsnC-like"/>
</dbReference>
<dbReference type="Pfam" id="PF13404">
    <property type="entry name" value="HTH_AsnC-type"/>
    <property type="match status" value="2"/>
</dbReference>
<dbReference type="PROSITE" id="PS50956">
    <property type="entry name" value="HTH_ASNC_2"/>
    <property type="match status" value="1"/>
</dbReference>
<dbReference type="Gene3D" id="3.30.70.920">
    <property type="match status" value="1"/>
</dbReference>
<dbReference type="SUPFAM" id="SSF46785">
    <property type="entry name" value="Winged helix' DNA-binding domain"/>
    <property type="match status" value="2"/>
</dbReference>
<dbReference type="Proteomes" id="UP000320513">
    <property type="component" value="Unassembled WGS sequence"/>
</dbReference>
<organism evidence="5 6">
    <name type="scientific">Mycobacterium helveticum</name>
    <dbReference type="NCBI Taxonomy" id="2592811"/>
    <lineage>
        <taxon>Bacteria</taxon>
        <taxon>Bacillati</taxon>
        <taxon>Actinomycetota</taxon>
        <taxon>Actinomycetes</taxon>
        <taxon>Mycobacteriales</taxon>
        <taxon>Mycobacteriaceae</taxon>
        <taxon>Mycobacterium</taxon>
    </lineage>
</organism>
<dbReference type="GO" id="GO:0043200">
    <property type="term" value="P:response to amino acid"/>
    <property type="evidence" value="ECO:0007669"/>
    <property type="project" value="TreeGrafter"/>
</dbReference>
<keyword evidence="1" id="KW-0805">Transcription regulation</keyword>
<dbReference type="Pfam" id="PF01037">
    <property type="entry name" value="AsnC_trans_reg"/>
    <property type="match status" value="1"/>
</dbReference>
<dbReference type="AlphaFoldDB" id="A0A557XI83"/>
<reference evidence="5 6" key="1">
    <citation type="submission" date="2019-07" db="EMBL/GenBank/DDBJ databases">
        <title>New Mycobacterium species.</title>
        <authorList>
            <person name="Tortoli E."/>
            <person name="Ghielmetti G."/>
            <person name="Friedel U."/>
            <person name="Trovato A."/>
        </authorList>
    </citation>
    <scope>NUCLEOTIDE SEQUENCE [LARGE SCALE GENOMIC DNA]</scope>
    <source>
        <strain evidence="5 6">16-83</strain>
    </source>
</reference>
<dbReference type="InterPro" id="IPR011008">
    <property type="entry name" value="Dimeric_a/b-barrel"/>
</dbReference>